<dbReference type="EMBL" id="CAJNOR010000269">
    <property type="protein sequence ID" value="CAF0861660.1"/>
    <property type="molecule type" value="Genomic_DNA"/>
</dbReference>
<keyword evidence="3" id="KW-1185">Reference proteome</keyword>
<dbReference type="Proteomes" id="UP000663828">
    <property type="component" value="Unassembled WGS sequence"/>
</dbReference>
<proteinExistence type="predicted"/>
<accession>A0A813X9F5</accession>
<sequence>MPAPFDTEGVISLFDEAIGEWPEKFQTTTDELLANIQRLFGVCTEALIQLSNCTDDNEQGVKDQANSERIVSKVKELRQSLGSRWPEIYNSFGRDIFYVDTYRIEAAEFFQPIPFYPDDDTIVKLYRWSVYDTNDTIVCRYFLEKSEIISGQPYFVLGKTFPSGHAQVRPYGNLQPNYNQMKIHLIENLKGQGPPPVASLLIPS</sequence>
<organism evidence="1 3">
    <name type="scientific">Adineta ricciae</name>
    <name type="common">Rotifer</name>
    <dbReference type="NCBI Taxonomy" id="249248"/>
    <lineage>
        <taxon>Eukaryota</taxon>
        <taxon>Metazoa</taxon>
        <taxon>Spiralia</taxon>
        <taxon>Gnathifera</taxon>
        <taxon>Rotifera</taxon>
        <taxon>Eurotatoria</taxon>
        <taxon>Bdelloidea</taxon>
        <taxon>Adinetida</taxon>
        <taxon>Adinetidae</taxon>
        <taxon>Adineta</taxon>
    </lineage>
</organism>
<dbReference type="Proteomes" id="UP000663852">
    <property type="component" value="Unassembled WGS sequence"/>
</dbReference>
<name>A0A813X9F5_ADIRI</name>
<dbReference type="AlphaFoldDB" id="A0A813X9F5"/>
<dbReference type="OrthoDB" id="9996852at2759"/>
<reference evidence="1" key="1">
    <citation type="submission" date="2021-02" db="EMBL/GenBank/DDBJ databases">
        <authorList>
            <person name="Nowell W R."/>
        </authorList>
    </citation>
    <scope>NUCLEOTIDE SEQUENCE</scope>
</reference>
<comment type="caution">
    <text evidence="1">The sequence shown here is derived from an EMBL/GenBank/DDBJ whole genome shotgun (WGS) entry which is preliminary data.</text>
</comment>
<dbReference type="EMBL" id="CAJNOJ010000140">
    <property type="protein sequence ID" value="CAF1186948.1"/>
    <property type="molecule type" value="Genomic_DNA"/>
</dbReference>
<protein>
    <submittedName>
        <fullName evidence="1">Uncharacterized protein</fullName>
    </submittedName>
</protein>
<evidence type="ECO:0000313" key="1">
    <source>
        <dbReference type="EMBL" id="CAF0861660.1"/>
    </source>
</evidence>
<evidence type="ECO:0000313" key="2">
    <source>
        <dbReference type="EMBL" id="CAF1186948.1"/>
    </source>
</evidence>
<evidence type="ECO:0000313" key="3">
    <source>
        <dbReference type="Proteomes" id="UP000663828"/>
    </source>
</evidence>
<gene>
    <name evidence="2" type="ORF">EDS130_LOCUS24579</name>
    <name evidence="1" type="ORF">XAT740_LOCUS6019</name>
</gene>